<proteinExistence type="predicted"/>
<dbReference type="EMBL" id="CXWD01000020">
    <property type="protein sequence ID" value="CTQ75123.1"/>
    <property type="molecule type" value="Genomic_DNA"/>
</dbReference>
<dbReference type="Proteomes" id="UP000053235">
    <property type="component" value="Unassembled WGS sequence"/>
</dbReference>
<dbReference type="AlphaFoldDB" id="A0A0M7AMV1"/>
<keyword evidence="2" id="KW-1185">Reference proteome</keyword>
<accession>A0A0M7AMV1</accession>
<name>A0A0M7AMV1_9HYPH</name>
<dbReference type="STRING" id="388408.LAX5112_04118"/>
<gene>
    <name evidence="1" type="ORF">LAX5112_04118</name>
</gene>
<evidence type="ECO:0000313" key="1">
    <source>
        <dbReference type="EMBL" id="CTQ75123.1"/>
    </source>
</evidence>
<dbReference type="PROSITE" id="PS51257">
    <property type="entry name" value="PROKAR_LIPOPROTEIN"/>
    <property type="match status" value="1"/>
</dbReference>
<sequence length="70" mass="7868">MQGFRPRLEECSLFVIWLLACAVVDRLVVSAAARTVFFEHLQVHRFWALAPAIRFGLERNALPAVQGGES</sequence>
<reference evidence="2" key="1">
    <citation type="submission" date="2015-07" db="EMBL/GenBank/DDBJ databases">
        <authorList>
            <person name="Rodrigo-Torres Lidia"/>
            <person name="Arahal R.David."/>
        </authorList>
    </citation>
    <scope>NUCLEOTIDE SEQUENCE [LARGE SCALE GENOMIC DNA]</scope>
    <source>
        <strain evidence="2">CECT 5112</strain>
    </source>
</reference>
<organism evidence="1 2">
    <name type="scientific">Roseibium alexandrii</name>
    <dbReference type="NCBI Taxonomy" id="388408"/>
    <lineage>
        <taxon>Bacteria</taxon>
        <taxon>Pseudomonadati</taxon>
        <taxon>Pseudomonadota</taxon>
        <taxon>Alphaproteobacteria</taxon>
        <taxon>Hyphomicrobiales</taxon>
        <taxon>Stappiaceae</taxon>
        <taxon>Roseibium</taxon>
    </lineage>
</organism>
<evidence type="ECO:0000313" key="2">
    <source>
        <dbReference type="Proteomes" id="UP000053235"/>
    </source>
</evidence>
<protein>
    <submittedName>
        <fullName evidence="1">Uncharacterized protein</fullName>
    </submittedName>
</protein>